<evidence type="ECO:0000256" key="6">
    <source>
        <dbReference type="ARBA" id="ARBA00044122"/>
    </source>
</evidence>
<comment type="caution">
    <text evidence="10">The sequence shown here is derived from an EMBL/GenBank/DDBJ whole genome shotgun (WGS) entry which is preliminary data.</text>
</comment>
<dbReference type="PANTHER" id="PTHR45859:SF1">
    <property type="entry name" value="TRANSLATION INITIATION FACTOR EIF-2B SUBUNIT BETA"/>
    <property type="match status" value="1"/>
</dbReference>
<evidence type="ECO:0000313" key="11">
    <source>
        <dbReference type="Proteomes" id="UP001487740"/>
    </source>
</evidence>
<comment type="subunit">
    <text evidence="8">Component of the translation initiation factor 2B (eIF2B) complex which is a heterodecamer of two sets of five different subunits: alpha, beta, gamma, delta and epsilon. Subunits alpha, beta and delta comprise a regulatory subcomplex and subunits epsilon and gamma comprise a catalytic subcomplex. Within the complex, the hexameric regulatory complex resides at the center, with the two heterodimeric catalytic subcomplexes bound on opposite sides.</text>
</comment>
<keyword evidence="3" id="KW-0963">Cytoplasm</keyword>
<keyword evidence="5" id="KW-0648">Protein biosynthesis</keyword>
<evidence type="ECO:0000256" key="4">
    <source>
        <dbReference type="ARBA" id="ARBA00022540"/>
    </source>
</evidence>
<dbReference type="InterPro" id="IPR051855">
    <property type="entry name" value="eIF2B_beta_subunit"/>
</dbReference>
<keyword evidence="11" id="KW-1185">Reference proteome</keyword>
<evidence type="ECO:0000256" key="1">
    <source>
        <dbReference type="ARBA" id="ARBA00004514"/>
    </source>
</evidence>
<dbReference type="GO" id="GO:0005829">
    <property type="term" value="C:cytosol"/>
    <property type="evidence" value="ECO:0007669"/>
    <property type="project" value="UniProtKB-SubCell"/>
</dbReference>
<comment type="similarity">
    <text evidence="2 9">Belongs to the eIF-2B alpha/beta/delta subunits family.</text>
</comment>
<dbReference type="AlphaFoldDB" id="A0AAW0T0L1"/>
<dbReference type="PANTHER" id="PTHR45859">
    <property type="entry name" value="TRANSLATION INITIATION FACTOR EIF-2B SUBUNIT BETA"/>
    <property type="match status" value="1"/>
</dbReference>
<evidence type="ECO:0000256" key="2">
    <source>
        <dbReference type="ARBA" id="ARBA00007251"/>
    </source>
</evidence>
<dbReference type="Gene3D" id="3.40.50.10470">
    <property type="entry name" value="Translation initiation factor eif-2b, domain 2"/>
    <property type="match status" value="1"/>
</dbReference>
<evidence type="ECO:0000256" key="7">
    <source>
        <dbReference type="ARBA" id="ARBA00044228"/>
    </source>
</evidence>
<dbReference type="GO" id="GO:0003743">
    <property type="term" value="F:translation initiation factor activity"/>
    <property type="evidence" value="ECO:0007669"/>
    <property type="project" value="UniProtKB-KW"/>
</dbReference>
<dbReference type="EMBL" id="JARAKH010000041">
    <property type="protein sequence ID" value="KAK8380739.1"/>
    <property type="molecule type" value="Genomic_DNA"/>
</dbReference>
<comment type="subcellular location">
    <subcellularLocation>
        <location evidence="1">Cytoplasm</location>
        <location evidence="1">Cytosol</location>
    </subcellularLocation>
</comment>
<gene>
    <name evidence="10" type="ORF">O3P69_007987</name>
</gene>
<protein>
    <recommendedName>
        <fullName evidence="6">Translation initiation factor eIF2B subunit beta</fullName>
    </recommendedName>
    <alternativeName>
        <fullName evidence="7">eIF2B GDP-GTP exchange factor subunit beta</fullName>
    </alternativeName>
</protein>
<dbReference type="Pfam" id="PF01008">
    <property type="entry name" value="IF-2B"/>
    <property type="match status" value="1"/>
</dbReference>
<name>A0AAW0T0L1_SCYPA</name>
<sequence>MAQLSEREFIDKLRFEKYDTEQAKAEESLYLMECIVGSVHWKTGSDLLNLLRNVGTSVQAKMPWETTPCNMVQRVIKIVIDEYNTLRGENQGVEYPSLSQSMLVDPACGDLPKCTEVIPELQDRVLEAIAEQKAEIEQSQELIAAQGVSKIHNDEVIVMCAMCPLVLAFLTKAATQRKFHVIVAERAPKYDGHPVAKALCTAGIETTLIQDSAVFPIMSRVNKVIVGTETVVTNGGIETFVGAASLASPPKFYSVPLYVCTPTYKFSLMGCEEISHQTTTSIIPEGTKFWPSVNTALAQLDYVPPENVTSLITNK</sequence>
<reference evidence="10 11" key="1">
    <citation type="submission" date="2023-03" db="EMBL/GenBank/DDBJ databases">
        <title>High-quality genome of Scylla paramamosain provides insights in environmental adaptation.</title>
        <authorList>
            <person name="Zhang L."/>
        </authorList>
    </citation>
    <scope>NUCLEOTIDE SEQUENCE [LARGE SCALE GENOMIC DNA]</scope>
    <source>
        <strain evidence="10">LZ_2023a</strain>
        <tissue evidence="10">Muscle</tissue>
    </source>
</reference>
<evidence type="ECO:0000256" key="3">
    <source>
        <dbReference type="ARBA" id="ARBA00022490"/>
    </source>
</evidence>
<evidence type="ECO:0000313" key="10">
    <source>
        <dbReference type="EMBL" id="KAK8380739.1"/>
    </source>
</evidence>
<organism evidence="10 11">
    <name type="scientific">Scylla paramamosain</name>
    <name type="common">Mud crab</name>
    <dbReference type="NCBI Taxonomy" id="85552"/>
    <lineage>
        <taxon>Eukaryota</taxon>
        <taxon>Metazoa</taxon>
        <taxon>Ecdysozoa</taxon>
        <taxon>Arthropoda</taxon>
        <taxon>Crustacea</taxon>
        <taxon>Multicrustacea</taxon>
        <taxon>Malacostraca</taxon>
        <taxon>Eumalacostraca</taxon>
        <taxon>Eucarida</taxon>
        <taxon>Decapoda</taxon>
        <taxon>Pleocyemata</taxon>
        <taxon>Brachyura</taxon>
        <taxon>Eubrachyura</taxon>
        <taxon>Portunoidea</taxon>
        <taxon>Portunidae</taxon>
        <taxon>Portuninae</taxon>
        <taxon>Scylla</taxon>
    </lineage>
</organism>
<accession>A0AAW0T0L1</accession>
<dbReference type="Proteomes" id="UP001487740">
    <property type="component" value="Unassembled WGS sequence"/>
</dbReference>
<evidence type="ECO:0000256" key="5">
    <source>
        <dbReference type="ARBA" id="ARBA00022917"/>
    </source>
</evidence>
<dbReference type="InterPro" id="IPR000649">
    <property type="entry name" value="IF-2B-related"/>
</dbReference>
<keyword evidence="4" id="KW-0396">Initiation factor</keyword>
<proteinExistence type="inferred from homology"/>
<evidence type="ECO:0000256" key="9">
    <source>
        <dbReference type="RuleBase" id="RU003814"/>
    </source>
</evidence>
<dbReference type="GO" id="GO:0005085">
    <property type="term" value="F:guanyl-nucleotide exchange factor activity"/>
    <property type="evidence" value="ECO:0007669"/>
    <property type="project" value="TreeGrafter"/>
</dbReference>
<dbReference type="GO" id="GO:0005851">
    <property type="term" value="C:eukaryotic translation initiation factor 2B complex"/>
    <property type="evidence" value="ECO:0007669"/>
    <property type="project" value="TreeGrafter"/>
</dbReference>
<dbReference type="InterPro" id="IPR042529">
    <property type="entry name" value="IF_2B-like_C"/>
</dbReference>
<dbReference type="InterPro" id="IPR037171">
    <property type="entry name" value="NagB/RpiA_transferase-like"/>
</dbReference>
<dbReference type="SUPFAM" id="SSF100950">
    <property type="entry name" value="NagB/RpiA/CoA transferase-like"/>
    <property type="match status" value="1"/>
</dbReference>
<evidence type="ECO:0000256" key="8">
    <source>
        <dbReference type="ARBA" id="ARBA00046432"/>
    </source>
</evidence>